<dbReference type="Gene3D" id="3.30.300.110">
    <property type="entry name" value="Met-10+ protein-like domains"/>
    <property type="match status" value="1"/>
</dbReference>
<dbReference type="PROSITE" id="PS51684">
    <property type="entry name" value="SAM_MT_TRM5_TYW2"/>
    <property type="match status" value="1"/>
</dbReference>
<dbReference type="CDD" id="cd02440">
    <property type="entry name" value="AdoMet_MTases"/>
    <property type="match status" value="1"/>
</dbReference>
<dbReference type="GO" id="GO:0030488">
    <property type="term" value="P:tRNA methylation"/>
    <property type="evidence" value="ECO:0007669"/>
    <property type="project" value="UniProtKB-ARBA"/>
</dbReference>
<keyword evidence="8" id="KW-1185">Reference proteome</keyword>
<dbReference type="InterPro" id="IPR040601">
    <property type="entry name" value="Trm5a/b_N"/>
</dbReference>
<name>A0ABD5RCW8_9EURY</name>
<dbReference type="GO" id="GO:0008168">
    <property type="term" value="F:methyltransferase activity"/>
    <property type="evidence" value="ECO:0007669"/>
    <property type="project" value="UniProtKB-KW"/>
</dbReference>
<reference evidence="7 8" key="1">
    <citation type="journal article" date="2019" name="Int. J. Syst. Evol. Microbiol.">
        <title>The Global Catalogue of Microorganisms (GCM) 10K type strain sequencing project: providing services to taxonomists for standard genome sequencing and annotation.</title>
        <authorList>
            <consortium name="The Broad Institute Genomics Platform"/>
            <consortium name="The Broad Institute Genome Sequencing Center for Infectious Disease"/>
            <person name="Wu L."/>
            <person name="Ma J."/>
        </authorList>
    </citation>
    <scope>NUCLEOTIDE SEQUENCE [LARGE SCALE GENOMIC DNA]</scope>
    <source>
        <strain evidence="7 8">CGMCC 1.12237</strain>
    </source>
</reference>
<gene>
    <name evidence="7" type="ORF">ACFPJ5_13130</name>
</gene>
<dbReference type="InterPro" id="IPR056744">
    <property type="entry name" value="TRM5/TYW2-like_N"/>
</dbReference>
<keyword evidence="2 7" id="KW-0489">Methyltransferase</keyword>
<dbReference type="PANTHER" id="PTHR23245">
    <property type="entry name" value="TRNA METHYLTRANSFERASE"/>
    <property type="match status" value="1"/>
</dbReference>
<dbReference type="Pfam" id="PF25133">
    <property type="entry name" value="TYW2_N_2"/>
    <property type="match status" value="1"/>
</dbReference>
<dbReference type="Gene3D" id="3.40.50.150">
    <property type="entry name" value="Vaccinia Virus protein VP39"/>
    <property type="match status" value="1"/>
</dbReference>
<dbReference type="Pfam" id="PF02475">
    <property type="entry name" value="TRM5-TYW2_MTfase"/>
    <property type="match status" value="1"/>
</dbReference>
<protein>
    <submittedName>
        <fullName evidence="7">Class I SAM-dependent methyltransferase</fullName>
    </submittedName>
</protein>
<dbReference type="InterPro" id="IPR056743">
    <property type="entry name" value="TRM5-TYW2-like_MTfase"/>
</dbReference>
<evidence type="ECO:0000256" key="5">
    <source>
        <dbReference type="ARBA" id="ARBA00022694"/>
    </source>
</evidence>
<dbReference type="InterPro" id="IPR030382">
    <property type="entry name" value="MeTrfase_TRM5/TYW2"/>
</dbReference>
<dbReference type="EMBL" id="JBHSKX010000002">
    <property type="protein sequence ID" value="MFC5367875.1"/>
    <property type="molecule type" value="Genomic_DNA"/>
</dbReference>
<keyword evidence="1" id="KW-0963">Cytoplasm</keyword>
<organism evidence="7 8">
    <name type="scientific">Salinirubrum litoreum</name>
    <dbReference type="NCBI Taxonomy" id="1126234"/>
    <lineage>
        <taxon>Archaea</taxon>
        <taxon>Methanobacteriati</taxon>
        <taxon>Methanobacteriota</taxon>
        <taxon>Stenosarchaea group</taxon>
        <taxon>Halobacteria</taxon>
        <taxon>Halobacteriales</taxon>
        <taxon>Haloferacaceae</taxon>
        <taxon>Salinirubrum</taxon>
    </lineage>
</organism>
<keyword evidence="3" id="KW-0808">Transferase</keyword>
<dbReference type="SUPFAM" id="SSF53335">
    <property type="entry name" value="S-adenosyl-L-methionine-dependent methyltransferases"/>
    <property type="match status" value="1"/>
</dbReference>
<evidence type="ECO:0000256" key="4">
    <source>
        <dbReference type="ARBA" id="ARBA00022691"/>
    </source>
</evidence>
<dbReference type="Proteomes" id="UP001596201">
    <property type="component" value="Unassembled WGS sequence"/>
</dbReference>
<dbReference type="PANTHER" id="PTHR23245:SF36">
    <property type="entry name" value="TRNA (GUANINE(37)-N1)-METHYLTRANSFERASE"/>
    <property type="match status" value="1"/>
</dbReference>
<dbReference type="FunFam" id="3.40.50.150:FF:000131">
    <property type="entry name" value="tRNA wybutosine-synthesizing protein 2/3/4"/>
    <property type="match status" value="1"/>
</dbReference>
<evidence type="ECO:0000313" key="7">
    <source>
        <dbReference type="EMBL" id="MFC5367875.1"/>
    </source>
</evidence>
<dbReference type="AlphaFoldDB" id="A0ABD5RCW8"/>
<keyword evidence="4" id="KW-0949">S-adenosyl-L-methionine</keyword>
<dbReference type="RefSeq" id="WP_227230119.1">
    <property type="nucleotide sequence ID" value="NZ_JAJCVJ010000002.1"/>
</dbReference>
<evidence type="ECO:0000313" key="8">
    <source>
        <dbReference type="Proteomes" id="UP001596201"/>
    </source>
</evidence>
<evidence type="ECO:0000256" key="2">
    <source>
        <dbReference type="ARBA" id="ARBA00022603"/>
    </source>
</evidence>
<keyword evidence="5" id="KW-0819">tRNA processing</keyword>
<comment type="caution">
    <text evidence="7">The sequence shown here is derived from an EMBL/GenBank/DDBJ whole genome shotgun (WGS) entry which is preliminary data.</text>
</comment>
<dbReference type="InterPro" id="IPR029063">
    <property type="entry name" value="SAM-dependent_MTases_sf"/>
</dbReference>
<sequence length="340" mass="37457">MDVACVRVPREQGETTRRKLADAGLLDHDHEITHEDGTLYIPVTDAEAAASVVDADAGGEDAAVAVEVRDLPTRETQQLPDDILGFEPSYERLGEIVILDEDDPDRARQIADAIVASDIPVETVVNRASKVKGDLRVRDWDVLVGETTEAVHREYGCEFLVDIAEVYFSPRLATERHRVVQQVEAGERVFDMFAGVGPFVIPMAKRGAEVVGCDLNPVAVEYLEKNAERNGVADRVTAVAGDVREVADDWTDWADRVVMNLPHSANEFVDTAVALAGDDCVLHYYDIQHEDDLFGPGERAIRQAVADAGGEYEVEVLTRHEVRSYAPHEKNVCLDVALSR</sequence>
<evidence type="ECO:0000256" key="3">
    <source>
        <dbReference type="ARBA" id="ARBA00022679"/>
    </source>
</evidence>
<evidence type="ECO:0000259" key="6">
    <source>
        <dbReference type="PROSITE" id="PS51684"/>
    </source>
</evidence>
<feature type="domain" description="SAM-dependent methyltransferase TRM5/TYW2-type" evidence="6">
    <location>
        <begin position="90"/>
        <end position="340"/>
    </location>
</feature>
<dbReference type="Pfam" id="PF18093">
    <property type="entry name" value="Trm5_N"/>
    <property type="match status" value="1"/>
</dbReference>
<evidence type="ECO:0000256" key="1">
    <source>
        <dbReference type="ARBA" id="ARBA00022490"/>
    </source>
</evidence>
<dbReference type="Gene3D" id="3.30.70.2580">
    <property type="match status" value="1"/>
</dbReference>
<proteinExistence type="predicted"/>
<accession>A0ABD5RCW8</accession>